<dbReference type="PANTHER" id="PTHR47277:SF1">
    <property type="entry name" value="CHROMOBOX PROTEIN HOMOLOG 7"/>
    <property type="match status" value="1"/>
</dbReference>
<dbReference type="SUPFAM" id="SSF54160">
    <property type="entry name" value="Chromo domain-like"/>
    <property type="match status" value="1"/>
</dbReference>
<reference evidence="8 9" key="1">
    <citation type="submission" date="2024-09" db="EMBL/GenBank/DDBJ databases">
        <title>A chromosome-level genome assembly of Gray's grenadier anchovy, Coilia grayii.</title>
        <authorList>
            <person name="Fu Z."/>
        </authorList>
    </citation>
    <scope>NUCLEOTIDE SEQUENCE [LARGE SCALE GENOMIC DNA]</scope>
    <source>
        <strain evidence="8">G4</strain>
        <tissue evidence="8">Muscle</tissue>
    </source>
</reference>
<comment type="caution">
    <text evidence="8">The sequence shown here is derived from an EMBL/GenBank/DDBJ whole genome shotgun (WGS) entry which is preliminary data.</text>
</comment>
<dbReference type="InterPro" id="IPR000953">
    <property type="entry name" value="Chromo/chromo_shadow_dom"/>
</dbReference>
<feature type="region of interest" description="Disordered" evidence="6">
    <location>
        <begin position="282"/>
        <end position="344"/>
    </location>
</feature>
<dbReference type="InterPro" id="IPR016197">
    <property type="entry name" value="Chromo-like_dom_sf"/>
</dbReference>
<dbReference type="PROSITE" id="PS00598">
    <property type="entry name" value="CHROMO_1"/>
    <property type="match status" value="1"/>
</dbReference>
<dbReference type="InterPro" id="IPR023780">
    <property type="entry name" value="Chromo_domain"/>
</dbReference>
<keyword evidence="5" id="KW-0539">Nucleus</keyword>
<dbReference type="Pfam" id="PF00385">
    <property type="entry name" value="Chromo"/>
    <property type="match status" value="1"/>
</dbReference>
<evidence type="ECO:0000259" key="7">
    <source>
        <dbReference type="PROSITE" id="PS50013"/>
    </source>
</evidence>
<keyword evidence="2" id="KW-0678">Repressor</keyword>
<dbReference type="Proteomes" id="UP001591681">
    <property type="component" value="Unassembled WGS sequence"/>
</dbReference>
<dbReference type="Gene3D" id="2.40.50.40">
    <property type="match status" value="1"/>
</dbReference>
<dbReference type="PANTHER" id="PTHR47277">
    <property type="entry name" value="CHROMOBOX PROTEIN HOMOLOG 7"/>
    <property type="match status" value="1"/>
</dbReference>
<feature type="domain" description="Chromo" evidence="7">
    <location>
        <begin position="11"/>
        <end position="69"/>
    </location>
</feature>
<evidence type="ECO:0000256" key="3">
    <source>
        <dbReference type="ARBA" id="ARBA00023015"/>
    </source>
</evidence>
<dbReference type="PRINTS" id="PR00504">
    <property type="entry name" value="CHROMODOMAIN"/>
</dbReference>
<feature type="compositionally biased region" description="Basic and acidic residues" evidence="6">
    <location>
        <begin position="188"/>
        <end position="226"/>
    </location>
</feature>
<feature type="compositionally biased region" description="Polar residues" evidence="6">
    <location>
        <begin position="309"/>
        <end position="319"/>
    </location>
</feature>
<evidence type="ECO:0000256" key="4">
    <source>
        <dbReference type="ARBA" id="ARBA00023163"/>
    </source>
</evidence>
<evidence type="ECO:0000256" key="1">
    <source>
        <dbReference type="ARBA" id="ARBA00004123"/>
    </source>
</evidence>
<comment type="subcellular location">
    <subcellularLocation>
        <location evidence="1">Nucleus</location>
    </subcellularLocation>
</comment>
<evidence type="ECO:0000256" key="2">
    <source>
        <dbReference type="ARBA" id="ARBA00022491"/>
    </source>
</evidence>
<dbReference type="AlphaFoldDB" id="A0ABD1KNF6"/>
<dbReference type="InterPro" id="IPR017984">
    <property type="entry name" value="Chromo_dom_subgr"/>
</dbReference>
<keyword evidence="3" id="KW-0805">Transcription regulation</keyword>
<dbReference type="GO" id="GO:0005634">
    <property type="term" value="C:nucleus"/>
    <property type="evidence" value="ECO:0007669"/>
    <property type="project" value="UniProtKB-SubCell"/>
</dbReference>
<dbReference type="Pfam" id="PF17218">
    <property type="entry name" value="CBX7_C"/>
    <property type="match status" value="1"/>
</dbReference>
<keyword evidence="9" id="KW-1185">Reference proteome</keyword>
<name>A0ABD1KNF6_9TELE</name>
<dbReference type="InterPro" id="IPR033773">
    <property type="entry name" value="CBX7_C"/>
</dbReference>
<evidence type="ECO:0000256" key="5">
    <source>
        <dbReference type="ARBA" id="ARBA00023242"/>
    </source>
</evidence>
<evidence type="ECO:0000313" key="9">
    <source>
        <dbReference type="Proteomes" id="UP001591681"/>
    </source>
</evidence>
<dbReference type="InterPro" id="IPR043000">
    <property type="entry name" value="CBX7"/>
</dbReference>
<organism evidence="8 9">
    <name type="scientific">Coilia grayii</name>
    <name type="common">Gray's grenadier anchovy</name>
    <dbReference type="NCBI Taxonomy" id="363190"/>
    <lineage>
        <taxon>Eukaryota</taxon>
        <taxon>Metazoa</taxon>
        <taxon>Chordata</taxon>
        <taxon>Craniata</taxon>
        <taxon>Vertebrata</taxon>
        <taxon>Euteleostomi</taxon>
        <taxon>Actinopterygii</taxon>
        <taxon>Neopterygii</taxon>
        <taxon>Teleostei</taxon>
        <taxon>Clupei</taxon>
        <taxon>Clupeiformes</taxon>
        <taxon>Clupeoidei</taxon>
        <taxon>Engraulidae</taxon>
        <taxon>Coilinae</taxon>
        <taxon>Coilia</taxon>
    </lineage>
</organism>
<gene>
    <name evidence="8" type="ORF">ACEWY4_002470</name>
</gene>
<evidence type="ECO:0000256" key="6">
    <source>
        <dbReference type="SAM" id="MobiDB-lite"/>
    </source>
</evidence>
<feature type="compositionally biased region" description="Basic and acidic residues" evidence="6">
    <location>
        <begin position="322"/>
        <end position="335"/>
    </location>
</feature>
<dbReference type="PROSITE" id="PS50013">
    <property type="entry name" value="CHROMO_2"/>
    <property type="match status" value="1"/>
</dbReference>
<dbReference type="InterPro" id="IPR023779">
    <property type="entry name" value="Chromodomain_CS"/>
</dbReference>
<keyword evidence="4" id="KW-0804">Transcription</keyword>
<dbReference type="EMBL" id="JBHFQA010000003">
    <property type="protein sequence ID" value="KAL2100709.1"/>
    <property type="molecule type" value="Genomic_DNA"/>
</dbReference>
<dbReference type="FunFam" id="2.40.50.40:FF:000006">
    <property type="entry name" value="Chromobox protein homolog 7"/>
    <property type="match status" value="1"/>
</dbReference>
<accession>A0ABD1KNF6</accession>
<dbReference type="CDD" id="cd18646">
    <property type="entry name" value="CD_Cbx7"/>
    <property type="match status" value="1"/>
</dbReference>
<evidence type="ECO:0000313" key="8">
    <source>
        <dbReference type="EMBL" id="KAL2100709.1"/>
    </source>
</evidence>
<feature type="region of interest" description="Disordered" evidence="6">
    <location>
        <begin position="92"/>
        <end position="124"/>
    </location>
</feature>
<protein>
    <recommendedName>
        <fullName evidence="7">Chromo domain-containing protein</fullName>
    </recommendedName>
</protein>
<sequence>MELSSLGEQVFAVESITKKRVRKGNVEYLLKWQGWPQKYSTWEPEDHILDPRLVLEYEEKEEKERALAYRRKGLRPRRLVLRNMYPMDLRSAHKVSEKPPPRLRLSLTRSMGTDGLDQGLRPCRAGDRERTGILCRLEKRRTKEKVLLHTVGSSGHHALVERDLHPHPAKPPYPAQHPMEGEEEDEGVADHGGEERDHETELQQQLEDRTEIIALQEDDKTEDKDAASGPQCSDGYCSSPEQDVAMATDTTEGCGSCQLELGGDGPGGGQAHVAEAGLLSDTHRTLGDPLGDSPDRLGSDCPSEGAQDITMTNDLQSGTMAREADPHASLDRVDSRGAPAPADSATVTRIRAEAECELVVVSKRDVTIAKEGSESSATSRTSGKVIVTDVTINSLTVTFKEALTAEGFFKGCGIELKGDDQVK</sequence>
<dbReference type="SMART" id="SM00298">
    <property type="entry name" value="CHROMO"/>
    <property type="match status" value="1"/>
</dbReference>
<feature type="region of interest" description="Disordered" evidence="6">
    <location>
        <begin position="163"/>
        <end position="241"/>
    </location>
</feature>
<proteinExistence type="predicted"/>